<comment type="caution">
    <text evidence="2">The sequence shown here is derived from an EMBL/GenBank/DDBJ whole genome shotgun (WGS) entry which is preliminary data.</text>
</comment>
<evidence type="ECO:0000313" key="2">
    <source>
        <dbReference type="EMBL" id="ORY59330.1"/>
    </source>
</evidence>
<keyword evidence="1" id="KW-0472">Membrane</keyword>
<dbReference type="Proteomes" id="UP000193920">
    <property type="component" value="Unassembled WGS sequence"/>
</dbReference>
<protein>
    <submittedName>
        <fullName evidence="2">Uncharacterized protein</fullName>
    </submittedName>
</protein>
<proteinExistence type="predicted"/>
<keyword evidence="1" id="KW-0812">Transmembrane</keyword>
<dbReference type="AlphaFoldDB" id="A0A1Y2DJC8"/>
<dbReference type="EMBL" id="MCOG01000064">
    <property type="protein sequence ID" value="ORY59330.1"/>
    <property type="molecule type" value="Genomic_DNA"/>
</dbReference>
<dbReference type="OrthoDB" id="10508915at2759"/>
<organism evidence="2 3">
    <name type="scientific">Neocallimastix californiae</name>
    <dbReference type="NCBI Taxonomy" id="1754190"/>
    <lineage>
        <taxon>Eukaryota</taxon>
        <taxon>Fungi</taxon>
        <taxon>Fungi incertae sedis</taxon>
        <taxon>Chytridiomycota</taxon>
        <taxon>Chytridiomycota incertae sedis</taxon>
        <taxon>Neocallimastigomycetes</taxon>
        <taxon>Neocallimastigales</taxon>
        <taxon>Neocallimastigaceae</taxon>
        <taxon>Neocallimastix</taxon>
    </lineage>
</organism>
<accession>A0A1Y2DJC8</accession>
<evidence type="ECO:0000313" key="3">
    <source>
        <dbReference type="Proteomes" id="UP000193920"/>
    </source>
</evidence>
<sequence length="450" mass="54582">MLDIFKKENVPLLNSRLYESYINEKIEKFPIRIKNEIYNNIMNENGDKELKEIYNNYVYDKRKNCVNHSTVCLEATLNDLKIRYIIMCEEKKLNKELKFWFGENFLSIDSFHSDEAKKTYKDFILNTSNQIHFHILGYILYKTELLNDIIQSLIPDFDIKNVSDECLEVYNNYIGNYDKYLDEINYVENSKNDIKEKKFLIFYSSNKDIISTEYKTLYNNFQYPYYSYHSSSINSIDKLTNNRKKQQKCLHEYLVLNENEDEQLNKTIDTILKLESIKNQRITYVLRQIKKEEKNFPGLCKRIFNDSSIKIIRPEFLQKHINNPTTIHMKKNGSKHNMEIIFNEIRDKETKYRKAIKIRDMLRNNINYQNLFIDAYQRYDFLHSFWMDMMFIVCDEYQQYINNTFCNLKEEQIIFALLSMIFQFFNGTILCGHILMIYKYFYYKEKSHSY</sequence>
<keyword evidence="3" id="KW-1185">Reference proteome</keyword>
<keyword evidence="1" id="KW-1133">Transmembrane helix</keyword>
<evidence type="ECO:0000256" key="1">
    <source>
        <dbReference type="SAM" id="Phobius"/>
    </source>
</evidence>
<name>A0A1Y2DJC8_9FUNG</name>
<reference evidence="2 3" key="1">
    <citation type="submission" date="2016-08" db="EMBL/GenBank/DDBJ databases">
        <title>A Parts List for Fungal Cellulosomes Revealed by Comparative Genomics.</title>
        <authorList>
            <consortium name="DOE Joint Genome Institute"/>
            <person name="Haitjema C.H."/>
            <person name="Gilmore S.P."/>
            <person name="Henske J.K."/>
            <person name="Solomon K.V."/>
            <person name="De Groot R."/>
            <person name="Kuo A."/>
            <person name="Mondo S.J."/>
            <person name="Salamov A.A."/>
            <person name="Labutti K."/>
            <person name="Zhao Z."/>
            <person name="Chiniquy J."/>
            <person name="Barry K."/>
            <person name="Brewer H.M."/>
            <person name="Purvine S.O."/>
            <person name="Wright A.T."/>
            <person name="Boxma B."/>
            <person name="Van Alen T."/>
            <person name="Hackstein J.H."/>
            <person name="Baker S.E."/>
            <person name="Grigoriev I.V."/>
            <person name="O'Malley M.A."/>
        </authorList>
    </citation>
    <scope>NUCLEOTIDE SEQUENCE [LARGE SCALE GENOMIC DNA]</scope>
    <source>
        <strain evidence="2 3">G1</strain>
    </source>
</reference>
<feature type="transmembrane region" description="Helical" evidence="1">
    <location>
        <begin position="413"/>
        <end position="438"/>
    </location>
</feature>
<gene>
    <name evidence="2" type="ORF">LY90DRAFT_505996</name>
</gene>